<dbReference type="SMART" id="SM00836">
    <property type="entry name" value="DALR_1"/>
    <property type="match status" value="1"/>
</dbReference>
<dbReference type="SUPFAM" id="SSF47323">
    <property type="entry name" value="Anticodon-binding domain of a subclass of class I aminoacyl-tRNA synthetases"/>
    <property type="match status" value="1"/>
</dbReference>
<dbReference type="InterPro" id="IPR009080">
    <property type="entry name" value="tRNAsynth_Ia_anticodon-bd"/>
</dbReference>
<dbReference type="AlphaFoldDB" id="A0A8J2RVU5"/>
<evidence type="ECO:0000313" key="3">
    <source>
        <dbReference type="Proteomes" id="UP000789390"/>
    </source>
</evidence>
<gene>
    <name evidence="2" type="ORF">DGAL_LOCUS12946</name>
</gene>
<evidence type="ECO:0000259" key="1">
    <source>
        <dbReference type="SMART" id="SM00836"/>
    </source>
</evidence>
<organism evidence="2 3">
    <name type="scientific">Daphnia galeata</name>
    <dbReference type="NCBI Taxonomy" id="27404"/>
    <lineage>
        <taxon>Eukaryota</taxon>
        <taxon>Metazoa</taxon>
        <taxon>Ecdysozoa</taxon>
        <taxon>Arthropoda</taxon>
        <taxon>Crustacea</taxon>
        <taxon>Branchiopoda</taxon>
        <taxon>Diplostraca</taxon>
        <taxon>Cladocera</taxon>
        <taxon>Anomopoda</taxon>
        <taxon>Daphniidae</taxon>
        <taxon>Daphnia</taxon>
    </lineage>
</organism>
<dbReference type="GO" id="GO:0000049">
    <property type="term" value="F:tRNA binding"/>
    <property type="evidence" value="ECO:0007669"/>
    <property type="project" value="TreeGrafter"/>
</dbReference>
<accession>A0A8J2RVU5</accession>
<dbReference type="OrthoDB" id="9990834at2759"/>
<sequence>MENPVKNNLDFKVVFKETLNSMTLIPLMISGGRSNVTTRCSNITTLTDMRAQYASRVLSNIFAYKDLNSEIILTSCKNSDNSQPLSTAITCVVGPVINPSTKKKDVTTTFAEYTRLRQLHVKTRHPTEGKSMSWITEAVVSYDFLHNDTTKPMQAVGLAGLEVDPQFREAIKVLYNRSRVACILQKFSDGVNCSLYPPLPNLDMINFKVLKHKAEIEITSKYIAGFVPMLNKFSLTRISKITSELWRFLLFLSQDYSQYYSSVRTLCDEHNRSHPTMHARIWMLKVILTIYDAAFAILNLKPLEYV</sequence>
<reference evidence="2" key="1">
    <citation type="submission" date="2021-11" db="EMBL/GenBank/DDBJ databases">
        <authorList>
            <person name="Schell T."/>
        </authorList>
    </citation>
    <scope>NUCLEOTIDE SEQUENCE</scope>
    <source>
        <strain evidence="2">M5</strain>
    </source>
</reference>
<keyword evidence="3" id="KW-1185">Reference proteome</keyword>
<dbReference type="PANTHER" id="PTHR16043:SF1">
    <property type="entry name" value="DALR ANTICODON-BINDING DOMAIN-CONTAINING PROTEIN 3"/>
    <property type="match status" value="1"/>
</dbReference>
<dbReference type="GO" id="GO:0106217">
    <property type="term" value="P:tRNA C3-cytosine methylation"/>
    <property type="evidence" value="ECO:0007669"/>
    <property type="project" value="TreeGrafter"/>
</dbReference>
<dbReference type="InterPro" id="IPR008909">
    <property type="entry name" value="DALR_anticod-bd"/>
</dbReference>
<dbReference type="Gene3D" id="1.10.730.10">
    <property type="entry name" value="Isoleucyl-tRNA Synthetase, Domain 1"/>
    <property type="match status" value="1"/>
</dbReference>
<evidence type="ECO:0000313" key="2">
    <source>
        <dbReference type="EMBL" id="CAH0109468.1"/>
    </source>
</evidence>
<proteinExistence type="predicted"/>
<dbReference type="InterPro" id="IPR037380">
    <property type="entry name" value="DALRD3"/>
</dbReference>
<protein>
    <recommendedName>
        <fullName evidence="1">DALR anticodon binding domain-containing protein</fullName>
    </recommendedName>
</protein>
<dbReference type="GO" id="GO:0006420">
    <property type="term" value="P:arginyl-tRNA aminoacylation"/>
    <property type="evidence" value="ECO:0007669"/>
    <property type="project" value="InterPro"/>
</dbReference>
<feature type="domain" description="DALR anticodon binding" evidence="1">
    <location>
        <begin position="173"/>
        <end position="306"/>
    </location>
</feature>
<comment type="caution">
    <text evidence="2">The sequence shown here is derived from an EMBL/GenBank/DDBJ whole genome shotgun (WGS) entry which is preliminary data.</text>
</comment>
<dbReference type="GO" id="GO:0005524">
    <property type="term" value="F:ATP binding"/>
    <property type="evidence" value="ECO:0007669"/>
    <property type="project" value="InterPro"/>
</dbReference>
<dbReference type="PANTHER" id="PTHR16043">
    <property type="entry name" value="DALRD3 PROTEIN"/>
    <property type="match status" value="1"/>
</dbReference>
<dbReference type="GO" id="GO:0004814">
    <property type="term" value="F:arginine-tRNA ligase activity"/>
    <property type="evidence" value="ECO:0007669"/>
    <property type="project" value="InterPro"/>
</dbReference>
<dbReference type="EMBL" id="CAKKLH010000292">
    <property type="protein sequence ID" value="CAH0109468.1"/>
    <property type="molecule type" value="Genomic_DNA"/>
</dbReference>
<dbReference type="Proteomes" id="UP000789390">
    <property type="component" value="Unassembled WGS sequence"/>
</dbReference>
<name>A0A8J2RVU5_9CRUS</name>